<comment type="subcellular location">
    <subcellularLocation>
        <location evidence="1 7">Cell membrane</location>
        <topology evidence="1 7">Multi-pass membrane protein</topology>
    </subcellularLocation>
</comment>
<evidence type="ECO:0000313" key="10">
    <source>
        <dbReference type="EMBL" id="MCF3938097.1"/>
    </source>
</evidence>
<keyword evidence="6 7" id="KW-0472">Membrane</keyword>
<dbReference type="Pfam" id="PF00528">
    <property type="entry name" value="BPD_transp_1"/>
    <property type="match status" value="1"/>
</dbReference>
<feature type="region of interest" description="Disordered" evidence="8">
    <location>
        <begin position="1"/>
        <end position="26"/>
    </location>
</feature>
<dbReference type="Gene3D" id="1.10.3720.10">
    <property type="entry name" value="MetI-like"/>
    <property type="match status" value="1"/>
</dbReference>
<dbReference type="InterPro" id="IPR035906">
    <property type="entry name" value="MetI-like_sf"/>
</dbReference>
<evidence type="ECO:0000256" key="6">
    <source>
        <dbReference type="ARBA" id="ARBA00023136"/>
    </source>
</evidence>
<feature type="transmembrane region" description="Helical" evidence="7">
    <location>
        <begin position="133"/>
        <end position="156"/>
    </location>
</feature>
<dbReference type="SUPFAM" id="SSF161098">
    <property type="entry name" value="MetI-like"/>
    <property type="match status" value="1"/>
</dbReference>
<evidence type="ECO:0000256" key="5">
    <source>
        <dbReference type="ARBA" id="ARBA00022989"/>
    </source>
</evidence>
<name>A0ABS9DFV3_9ACTN</name>
<evidence type="ECO:0000256" key="8">
    <source>
        <dbReference type="SAM" id="MobiDB-lite"/>
    </source>
</evidence>
<evidence type="ECO:0000256" key="2">
    <source>
        <dbReference type="ARBA" id="ARBA00022448"/>
    </source>
</evidence>
<comment type="similarity">
    <text evidence="7">Belongs to the binding-protein-dependent transport system permease family.</text>
</comment>
<proteinExistence type="inferred from homology"/>
<dbReference type="CDD" id="cd06261">
    <property type="entry name" value="TM_PBP2"/>
    <property type="match status" value="1"/>
</dbReference>
<reference evidence="10" key="1">
    <citation type="submission" date="2022-01" db="EMBL/GenBank/DDBJ databases">
        <title>Gordonia xiamenensis sp. nov., isolated from surface seawater in Xiamen.</title>
        <authorList>
            <person name="He Y.F."/>
        </authorList>
    </citation>
    <scope>NUCLEOTIDE SEQUENCE</scope>
    <source>
        <strain evidence="10">GW1C4-4</strain>
    </source>
</reference>
<dbReference type="InterPro" id="IPR000515">
    <property type="entry name" value="MetI-like"/>
</dbReference>
<accession>A0ABS9DFV3</accession>
<dbReference type="Proteomes" id="UP001108089">
    <property type="component" value="Unassembled WGS sequence"/>
</dbReference>
<feature type="transmembrane region" description="Helical" evidence="7">
    <location>
        <begin position="215"/>
        <end position="236"/>
    </location>
</feature>
<keyword evidence="11" id="KW-1185">Reference proteome</keyword>
<dbReference type="PANTHER" id="PTHR43163:SF9">
    <property type="entry name" value="ABC TRANSPORTER PERMEASE PROTEIN"/>
    <property type="match status" value="1"/>
</dbReference>
<keyword evidence="4 7" id="KW-0812">Transmembrane</keyword>
<dbReference type="EMBL" id="JAKGCU010000004">
    <property type="protein sequence ID" value="MCF3938097.1"/>
    <property type="molecule type" value="Genomic_DNA"/>
</dbReference>
<gene>
    <name evidence="10" type="ORF">L1892_06880</name>
</gene>
<feature type="transmembrane region" description="Helical" evidence="7">
    <location>
        <begin position="168"/>
        <end position="195"/>
    </location>
</feature>
<evidence type="ECO:0000256" key="7">
    <source>
        <dbReference type="RuleBase" id="RU363032"/>
    </source>
</evidence>
<evidence type="ECO:0000313" key="11">
    <source>
        <dbReference type="Proteomes" id="UP001108089"/>
    </source>
</evidence>
<comment type="caution">
    <text evidence="10">The sequence shown here is derived from an EMBL/GenBank/DDBJ whole genome shotgun (WGS) entry which is preliminary data.</text>
</comment>
<evidence type="ECO:0000259" key="9">
    <source>
        <dbReference type="PROSITE" id="PS50928"/>
    </source>
</evidence>
<evidence type="ECO:0000256" key="3">
    <source>
        <dbReference type="ARBA" id="ARBA00022475"/>
    </source>
</evidence>
<dbReference type="RefSeq" id="WP_235722837.1">
    <property type="nucleotide sequence ID" value="NZ_JAKGCU010000004.1"/>
</dbReference>
<keyword evidence="3" id="KW-1003">Cell membrane</keyword>
<protein>
    <submittedName>
        <fullName evidence="10">ABC transporter permease</fullName>
    </submittedName>
</protein>
<feature type="transmembrane region" description="Helical" evidence="7">
    <location>
        <begin position="42"/>
        <end position="62"/>
    </location>
</feature>
<keyword evidence="2 7" id="KW-0813">Transport</keyword>
<dbReference type="PANTHER" id="PTHR43163">
    <property type="entry name" value="DIPEPTIDE TRANSPORT SYSTEM PERMEASE PROTEIN DPPB-RELATED"/>
    <property type="match status" value="1"/>
</dbReference>
<dbReference type="PROSITE" id="PS50928">
    <property type="entry name" value="ABC_TM1"/>
    <property type="match status" value="1"/>
</dbReference>
<organism evidence="10 11">
    <name type="scientific">Gordonia tangerina</name>
    <dbReference type="NCBI Taxonomy" id="2911060"/>
    <lineage>
        <taxon>Bacteria</taxon>
        <taxon>Bacillati</taxon>
        <taxon>Actinomycetota</taxon>
        <taxon>Actinomycetes</taxon>
        <taxon>Mycobacteriales</taxon>
        <taxon>Gordoniaceae</taxon>
        <taxon>Gordonia</taxon>
    </lineage>
</organism>
<keyword evidence="5 7" id="KW-1133">Transmembrane helix</keyword>
<evidence type="ECO:0000256" key="4">
    <source>
        <dbReference type="ARBA" id="ARBA00022692"/>
    </source>
</evidence>
<sequence length="353" mass="36732">MTLLRPATSASAAGHGDPVNSPRGGRTRERLRITRRLLGRRFVVAIPTIILVSLGIFAIAAASPFEPLAAHLGPNYQSATQSQRDAVRVAYNLDQNWFEAWLRWWGHLLTGDLGWSSIRSQPVADVIADRLPFTLGMASAALITAAVIAVVGGAFIGMHRGGVLDRCVTGLAAALAATPPFVVSLVLVSVFAVSLGAFPTSGARRPGDPYTLDGILTHAVLPFIALTMSMIPWLLLTMRSAVVDAAGSDAVRAARARGIGGWALLRGHVLPVSVLPTLALLGTRLPELIAGAAIVETVFGWPGLAEALVDSAVALDFSLLAALAVGSAVLVLIGSALSDAAAVWIDPRIGMSA</sequence>
<feature type="transmembrane region" description="Helical" evidence="7">
    <location>
        <begin position="317"/>
        <end position="345"/>
    </location>
</feature>
<evidence type="ECO:0000256" key="1">
    <source>
        <dbReference type="ARBA" id="ARBA00004651"/>
    </source>
</evidence>
<feature type="domain" description="ABC transmembrane type-1" evidence="9">
    <location>
        <begin position="131"/>
        <end position="338"/>
    </location>
</feature>